<dbReference type="AlphaFoldDB" id="A0A7S3PVS9"/>
<evidence type="ECO:0000256" key="1">
    <source>
        <dbReference type="SAM" id="MobiDB-lite"/>
    </source>
</evidence>
<dbReference type="EMBL" id="HBIO01003093">
    <property type="protein sequence ID" value="CAE0457249.1"/>
    <property type="molecule type" value="Transcribed_RNA"/>
</dbReference>
<evidence type="ECO:0000256" key="2">
    <source>
        <dbReference type="SAM" id="SignalP"/>
    </source>
</evidence>
<feature type="chain" id="PRO_5030582406" description="RxLR effector protein" evidence="2">
    <location>
        <begin position="24"/>
        <end position="147"/>
    </location>
</feature>
<reference evidence="3" key="1">
    <citation type="submission" date="2021-01" db="EMBL/GenBank/DDBJ databases">
        <authorList>
            <person name="Corre E."/>
            <person name="Pelletier E."/>
            <person name="Niang G."/>
            <person name="Scheremetjew M."/>
            <person name="Finn R."/>
            <person name="Kale V."/>
            <person name="Holt S."/>
            <person name="Cochrane G."/>
            <person name="Meng A."/>
            <person name="Brown T."/>
            <person name="Cohen L."/>
        </authorList>
    </citation>
    <scope>NUCLEOTIDE SEQUENCE</scope>
    <source>
        <strain evidence="3">MM31A-1</strain>
    </source>
</reference>
<name>A0A7S3PVS9_9STRA</name>
<protein>
    <recommendedName>
        <fullName evidence="4">RxLR effector protein</fullName>
    </recommendedName>
</protein>
<organism evidence="3">
    <name type="scientific">Chaetoceros debilis</name>
    <dbReference type="NCBI Taxonomy" id="122233"/>
    <lineage>
        <taxon>Eukaryota</taxon>
        <taxon>Sar</taxon>
        <taxon>Stramenopiles</taxon>
        <taxon>Ochrophyta</taxon>
        <taxon>Bacillariophyta</taxon>
        <taxon>Coscinodiscophyceae</taxon>
        <taxon>Chaetocerotophycidae</taxon>
        <taxon>Chaetocerotales</taxon>
        <taxon>Chaetocerotaceae</taxon>
        <taxon>Chaetoceros</taxon>
    </lineage>
</organism>
<evidence type="ECO:0008006" key="4">
    <source>
        <dbReference type="Google" id="ProtNLM"/>
    </source>
</evidence>
<proteinExistence type="predicted"/>
<gene>
    <name evidence="3" type="ORF">CDEB00056_LOCUS2090</name>
</gene>
<accession>A0A7S3PVS9</accession>
<dbReference type="PROSITE" id="PS51257">
    <property type="entry name" value="PROKAR_LIPOPROTEIN"/>
    <property type="match status" value="1"/>
</dbReference>
<evidence type="ECO:0000313" key="3">
    <source>
        <dbReference type="EMBL" id="CAE0457249.1"/>
    </source>
</evidence>
<feature type="signal peptide" evidence="2">
    <location>
        <begin position="1"/>
        <end position="23"/>
    </location>
</feature>
<sequence>MFSRISILLASIVVLSCAGFNHALVAQPSRRAFFSASTAAATAIIANNSIMGIAPAKAEEGVALTEEEMAARIAKKQELLRRAKSGEAPPAAASDIRSDVNPSAGVNLRNRSLAENAKNALDKQKEMEKRDKRQKREDLCEMLGRGC</sequence>
<feature type="compositionally biased region" description="Basic and acidic residues" evidence="1">
    <location>
        <begin position="120"/>
        <end position="139"/>
    </location>
</feature>
<feature type="region of interest" description="Disordered" evidence="1">
    <location>
        <begin position="81"/>
        <end position="147"/>
    </location>
</feature>
<keyword evidence="2" id="KW-0732">Signal</keyword>